<accession>A0A1A3HB96</accession>
<sequence length="516" mass="54423">MNGTAKIAGAHEKSDLRIPGFGQLQRLGKSLMLPIAVLPAAGILLRLGQDDLLGKIKAPVIGPFVHAMSAAGDAIFTNLPLLFAVGVAIGFARKADGSTALAAVVGYLVVQSVFKTMSPVVLAGEVDKAGSQAQINYSVFAGIVVGLLTAWLFDRYHTIQLPAYLGFFGGRRFVPIVVSVTCLFLAFAMSYCYPLFDAGLTGLGKFIGGSGAFGAFVYGFANRMLIPLGLHHIPNSYVWFLYGDYQTPDGHVVTGELTRFASGDPTAGILTSGFYPVLMFGLPAAALAMIHVANKKQRKVAVGILSAAALTALLTGVTEPLEFSFMFVAFPLYVIHAVLTGLSLAVAYLLDIHLGFSFSAGLADLLLYGTAPAAKNIPLLIGMGVVFFVVYYVLFRFAITKWNLRTPGREPETEFEAEEQANLGEGADSTTAVAAGGAAVESRPEQVIAAFGGRGNLVAVDACITRLRIEVADKSKVDQDRLKSLGAAGVIEVGNSVQAVFGTDSEALKNDITDIL</sequence>
<evidence type="ECO:0000256" key="3">
    <source>
        <dbReference type="ARBA" id="ARBA00022475"/>
    </source>
</evidence>
<keyword evidence="2" id="KW-0813">Transport</keyword>
<dbReference type="PROSITE" id="PS51103">
    <property type="entry name" value="PTS_EIIC_TYPE_1"/>
    <property type="match status" value="1"/>
</dbReference>
<keyword evidence="3" id="KW-1003">Cell membrane</keyword>
<dbReference type="PANTHER" id="PTHR30009">
    <property type="entry name" value="CYTOCHROME C-TYPE SYNTHESIS PROTEIN AND PTS TRANSMEMBRANE COMPONENT"/>
    <property type="match status" value="1"/>
</dbReference>
<keyword evidence="9 12" id="KW-1133">Transmembrane helix</keyword>
<dbReference type="InterPro" id="IPR003352">
    <property type="entry name" value="PTS_EIIC"/>
</dbReference>
<feature type="domain" description="PTS EIIC type-1" evidence="14">
    <location>
        <begin position="18"/>
        <end position="411"/>
    </location>
</feature>
<evidence type="ECO:0000256" key="9">
    <source>
        <dbReference type="ARBA" id="ARBA00022989"/>
    </source>
</evidence>
<dbReference type="Pfam" id="PF02378">
    <property type="entry name" value="PTS_EIIC"/>
    <property type="match status" value="1"/>
</dbReference>
<dbReference type="InterPro" id="IPR001996">
    <property type="entry name" value="PTS_IIB_1"/>
</dbReference>
<feature type="active site" description="Phosphocysteine intermediate; for EIIB activity" evidence="11">
    <location>
        <position position="463"/>
    </location>
</feature>
<dbReference type="PROSITE" id="PS51098">
    <property type="entry name" value="PTS_EIIB_TYPE_1"/>
    <property type="match status" value="1"/>
</dbReference>
<feature type="transmembrane region" description="Helical" evidence="12">
    <location>
        <begin position="300"/>
        <end position="317"/>
    </location>
</feature>
<dbReference type="InterPro" id="IPR018113">
    <property type="entry name" value="PTrfase_EIIB_Cys"/>
</dbReference>
<feature type="transmembrane region" description="Helical" evidence="12">
    <location>
        <begin position="273"/>
        <end position="293"/>
    </location>
</feature>
<dbReference type="Pfam" id="PF00367">
    <property type="entry name" value="PTS_EIIB"/>
    <property type="match status" value="1"/>
</dbReference>
<evidence type="ECO:0000259" key="14">
    <source>
        <dbReference type="PROSITE" id="PS51103"/>
    </source>
</evidence>
<dbReference type="RefSeq" id="WP_064979035.1">
    <property type="nucleotide sequence ID" value="NZ_LZLC01000035.1"/>
</dbReference>
<dbReference type="GO" id="GO:0016301">
    <property type="term" value="F:kinase activity"/>
    <property type="evidence" value="ECO:0007669"/>
    <property type="project" value="UniProtKB-KW"/>
</dbReference>
<dbReference type="GO" id="GO:0090563">
    <property type="term" value="F:protein-phosphocysteine-sugar phosphotransferase activity"/>
    <property type="evidence" value="ECO:0007669"/>
    <property type="project" value="TreeGrafter"/>
</dbReference>
<evidence type="ECO:0000256" key="12">
    <source>
        <dbReference type="SAM" id="Phobius"/>
    </source>
</evidence>
<feature type="transmembrane region" description="Helical" evidence="12">
    <location>
        <begin position="173"/>
        <end position="196"/>
    </location>
</feature>
<evidence type="ECO:0000256" key="2">
    <source>
        <dbReference type="ARBA" id="ARBA00022448"/>
    </source>
</evidence>
<feature type="transmembrane region" description="Helical" evidence="12">
    <location>
        <begin position="203"/>
        <end position="221"/>
    </location>
</feature>
<dbReference type="InterPro" id="IPR013013">
    <property type="entry name" value="PTS_EIIC_1"/>
</dbReference>
<dbReference type="CDD" id="cd00212">
    <property type="entry name" value="PTS_IIB_glc"/>
    <property type="match status" value="1"/>
</dbReference>
<dbReference type="GO" id="GO:0005886">
    <property type="term" value="C:plasma membrane"/>
    <property type="evidence" value="ECO:0007669"/>
    <property type="project" value="UniProtKB-SubCell"/>
</dbReference>
<evidence type="ECO:0000259" key="13">
    <source>
        <dbReference type="PROSITE" id="PS51098"/>
    </source>
</evidence>
<feature type="domain" description="PTS EIIB type-1" evidence="13">
    <location>
        <begin position="441"/>
        <end position="516"/>
    </location>
</feature>
<keyword evidence="4 15" id="KW-0762">Sugar transport</keyword>
<feature type="transmembrane region" description="Helical" evidence="12">
    <location>
        <begin position="60"/>
        <end position="91"/>
    </location>
</feature>
<proteinExistence type="predicted"/>
<dbReference type="STRING" id="56689.GCA_001291445_00806"/>
<keyword evidence="8" id="KW-0418">Kinase</keyword>
<comment type="subcellular location">
    <subcellularLocation>
        <location evidence="1">Cell membrane</location>
        <topology evidence="1">Multi-pass membrane protein</topology>
    </subcellularLocation>
</comment>
<dbReference type="SUPFAM" id="SSF55604">
    <property type="entry name" value="Glucose permease domain IIB"/>
    <property type="match status" value="1"/>
</dbReference>
<keyword evidence="10 12" id="KW-0472">Membrane</keyword>
<dbReference type="AlphaFoldDB" id="A0A1A3HB96"/>
<feature type="transmembrane region" description="Helical" evidence="12">
    <location>
        <begin position="97"/>
        <end position="114"/>
    </location>
</feature>
<dbReference type="GO" id="GO:0009401">
    <property type="term" value="P:phosphoenolpyruvate-dependent sugar phosphotransferase system"/>
    <property type="evidence" value="ECO:0007669"/>
    <property type="project" value="UniProtKB-KW"/>
</dbReference>
<keyword evidence="5" id="KW-0808">Transferase</keyword>
<evidence type="ECO:0000256" key="5">
    <source>
        <dbReference type="ARBA" id="ARBA00022679"/>
    </source>
</evidence>
<dbReference type="Gene3D" id="3.30.1360.60">
    <property type="entry name" value="Glucose permease domain IIB"/>
    <property type="match status" value="1"/>
</dbReference>
<organism evidence="15 16">
    <name type="scientific">Mycolicibacterium mucogenicum</name>
    <name type="common">Mycobacterium mucogenicum</name>
    <dbReference type="NCBI Taxonomy" id="56689"/>
    <lineage>
        <taxon>Bacteria</taxon>
        <taxon>Bacillati</taxon>
        <taxon>Actinomycetota</taxon>
        <taxon>Actinomycetes</taxon>
        <taxon>Mycobacteriales</taxon>
        <taxon>Mycobacteriaceae</taxon>
        <taxon>Mycolicibacterium</taxon>
    </lineage>
</organism>
<evidence type="ECO:0000256" key="6">
    <source>
        <dbReference type="ARBA" id="ARBA00022683"/>
    </source>
</evidence>
<evidence type="ECO:0000256" key="1">
    <source>
        <dbReference type="ARBA" id="ARBA00004651"/>
    </source>
</evidence>
<evidence type="ECO:0000256" key="11">
    <source>
        <dbReference type="PROSITE-ProRule" id="PRU00421"/>
    </source>
</evidence>
<gene>
    <name evidence="15" type="ORF">A5630_00925</name>
</gene>
<evidence type="ECO:0000313" key="15">
    <source>
        <dbReference type="EMBL" id="OBJ45562.1"/>
    </source>
</evidence>
<dbReference type="GO" id="GO:0008982">
    <property type="term" value="F:protein-N(PI)-phosphohistidine-sugar phosphotransferase activity"/>
    <property type="evidence" value="ECO:0007669"/>
    <property type="project" value="InterPro"/>
</dbReference>
<dbReference type="EMBL" id="LZLC01000035">
    <property type="protein sequence ID" value="OBJ45562.1"/>
    <property type="molecule type" value="Genomic_DNA"/>
</dbReference>
<name>A0A1A3HB96_MYCMU</name>
<feature type="transmembrane region" description="Helical" evidence="12">
    <location>
        <begin position="377"/>
        <end position="399"/>
    </location>
</feature>
<dbReference type="Proteomes" id="UP000093898">
    <property type="component" value="Unassembled WGS sequence"/>
</dbReference>
<evidence type="ECO:0000256" key="4">
    <source>
        <dbReference type="ARBA" id="ARBA00022597"/>
    </source>
</evidence>
<evidence type="ECO:0000256" key="10">
    <source>
        <dbReference type="ARBA" id="ARBA00023136"/>
    </source>
</evidence>
<evidence type="ECO:0000256" key="7">
    <source>
        <dbReference type="ARBA" id="ARBA00022692"/>
    </source>
</evidence>
<dbReference type="FunFam" id="3.30.1360.60:FF:000001">
    <property type="entry name" value="PTS system glucose-specific IIBC component PtsG"/>
    <property type="match status" value="1"/>
</dbReference>
<dbReference type="PROSITE" id="PS01035">
    <property type="entry name" value="PTS_EIIB_TYPE_1_CYS"/>
    <property type="match status" value="1"/>
</dbReference>
<dbReference type="OrthoDB" id="9797715at2"/>
<evidence type="ECO:0000256" key="8">
    <source>
        <dbReference type="ARBA" id="ARBA00022777"/>
    </source>
</evidence>
<feature type="transmembrane region" description="Helical" evidence="12">
    <location>
        <begin position="354"/>
        <end position="371"/>
    </location>
</feature>
<protein>
    <submittedName>
        <fullName evidence="15">PTS glucose transporter subunit IIBC</fullName>
    </submittedName>
</protein>
<dbReference type="NCBIfam" id="TIGR00826">
    <property type="entry name" value="EIIB_glc"/>
    <property type="match status" value="1"/>
</dbReference>
<dbReference type="InterPro" id="IPR050429">
    <property type="entry name" value="PTS_Glucose_EIICBA"/>
</dbReference>
<feature type="transmembrane region" description="Helical" evidence="12">
    <location>
        <begin position="323"/>
        <end position="347"/>
    </location>
</feature>
<dbReference type="InterPro" id="IPR036878">
    <property type="entry name" value="Glu_permease_IIB"/>
</dbReference>
<comment type="caution">
    <text evidence="15">The sequence shown here is derived from an EMBL/GenBank/DDBJ whole genome shotgun (WGS) entry which is preliminary data.</text>
</comment>
<evidence type="ECO:0000313" key="16">
    <source>
        <dbReference type="Proteomes" id="UP000093898"/>
    </source>
</evidence>
<keyword evidence="6" id="KW-0598">Phosphotransferase system</keyword>
<feature type="transmembrane region" description="Helical" evidence="12">
    <location>
        <begin position="135"/>
        <end position="153"/>
    </location>
</feature>
<keyword evidence="7 12" id="KW-0812">Transmembrane</keyword>
<reference evidence="15 16" key="1">
    <citation type="submission" date="2016-06" db="EMBL/GenBank/DDBJ databases">
        <authorList>
            <person name="Kjaerup R.B."/>
            <person name="Dalgaard T.S."/>
            <person name="Juul-Madsen H.R."/>
        </authorList>
    </citation>
    <scope>NUCLEOTIDE SEQUENCE [LARGE SCALE GENOMIC DNA]</scope>
    <source>
        <strain evidence="15 16">1127319.6</strain>
    </source>
</reference>